<feature type="compositionally biased region" description="Polar residues" evidence="1">
    <location>
        <begin position="43"/>
        <end position="53"/>
    </location>
</feature>
<sequence>MPKEICPTTGIKGAQRLQKMPKEICPRIDTKASPTDMPVKSTPGRNPNQLAKNQRQRPKGWTSHWRALLEY</sequence>
<feature type="region of interest" description="Disordered" evidence="1">
    <location>
        <begin position="28"/>
        <end position="63"/>
    </location>
</feature>
<evidence type="ECO:0000256" key="1">
    <source>
        <dbReference type="SAM" id="MobiDB-lite"/>
    </source>
</evidence>
<gene>
    <name evidence="2" type="ORF">Sradi_6348900</name>
</gene>
<evidence type="ECO:0000313" key="2">
    <source>
        <dbReference type="EMBL" id="KAL0300721.1"/>
    </source>
</evidence>
<reference evidence="2" key="1">
    <citation type="submission" date="2020-06" db="EMBL/GenBank/DDBJ databases">
        <authorList>
            <person name="Li T."/>
            <person name="Hu X."/>
            <person name="Zhang T."/>
            <person name="Song X."/>
            <person name="Zhang H."/>
            <person name="Dai N."/>
            <person name="Sheng W."/>
            <person name="Hou X."/>
            <person name="Wei L."/>
        </authorList>
    </citation>
    <scope>NUCLEOTIDE SEQUENCE</scope>
    <source>
        <strain evidence="2">G02</strain>
        <tissue evidence="2">Leaf</tissue>
    </source>
</reference>
<dbReference type="AlphaFoldDB" id="A0AAW2K212"/>
<accession>A0AAW2K212</accession>
<comment type="caution">
    <text evidence="2">The sequence shown here is derived from an EMBL/GenBank/DDBJ whole genome shotgun (WGS) entry which is preliminary data.</text>
</comment>
<dbReference type="EMBL" id="JACGWJ010000030">
    <property type="protein sequence ID" value="KAL0300721.1"/>
    <property type="molecule type" value="Genomic_DNA"/>
</dbReference>
<proteinExistence type="predicted"/>
<name>A0AAW2K212_SESRA</name>
<protein>
    <submittedName>
        <fullName evidence="2">Uncharacterized protein</fullName>
    </submittedName>
</protein>
<reference evidence="2" key="2">
    <citation type="journal article" date="2024" name="Plant">
        <title>Genomic evolution and insights into agronomic trait innovations of Sesamum species.</title>
        <authorList>
            <person name="Miao H."/>
            <person name="Wang L."/>
            <person name="Qu L."/>
            <person name="Liu H."/>
            <person name="Sun Y."/>
            <person name="Le M."/>
            <person name="Wang Q."/>
            <person name="Wei S."/>
            <person name="Zheng Y."/>
            <person name="Lin W."/>
            <person name="Duan Y."/>
            <person name="Cao H."/>
            <person name="Xiong S."/>
            <person name="Wang X."/>
            <person name="Wei L."/>
            <person name="Li C."/>
            <person name="Ma Q."/>
            <person name="Ju M."/>
            <person name="Zhao R."/>
            <person name="Li G."/>
            <person name="Mu C."/>
            <person name="Tian Q."/>
            <person name="Mei H."/>
            <person name="Zhang T."/>
            <person name="Gao T."/>
            <person name="Zhang H."/>
        </authorList>
    </citation>
    <scope>NUCLEOTIDE SEQUENCE</scope>
    <source>
        <strain evidence="2">G02</strain>
    </source>
</reference>
<organism evidence="2">
    <name type="scientific">Sesamum radiatum</name>
    <name type="common">Black benniseed</name>
    <dbReference type="NCBI Taxonomy" id="300843"/>
    <lineage>
        <taxon>Eukaryota</taxon>
        <taxon>Viridiplantae</taxon>
        <taxon>Streptophyta</taxon>
        <taxon>Embryophyta</taxon>
        <taxon>Tracheophyta</taxon>
        <taxon>Spermatophyta</taxon>
        <taxon>Magnoliopsida</taxon>
        <taxon>eudicotyledons</taxon>
        <taxon>Gunneridae</taxon>
        <taxon>Pentapetalae</taxon>
        <taxon>asterids</taxon>
        <taxon>lamiids</taxon>
        <taxon>Lamiales</taxon>
        <taxon>Pedaliaceae</taxon>
        <taxon>Sesamum</taxon>
    </lineage>
</organism>